<keyword evidence="3" id="KW-1185">Reference proteome</keyword>
<feature type="region of interest" description="Disordered" evidence="1">
    <location>
        <begin position="44"/>
        <end position="100"/>
    </location>
</feature>
<dbReference type="Proteomes" id="UP000193144">
    <property type="component" value="Unassembled WGS sequence"/>
</dbReference>
<feature type="compositionally biased region" description="Basic and acidic residues" evidence="1">
    <location>
        <begin position="191"/>
        <end position="203"/>
    </location>
</feature>
<accession>A0A1Y1YFY1</accession>
<evidence type="ECO:0000313" key="3">
    <source>
        <dbReference type="Proteomes" id="UP000193144"/>
    </source>
</evidence>
<comment type="caution">
    <text evidence="2">The sequence shown here is derived from an EMBL/GenBank/DDBJ whole genome shotgun (WGS) entry which is preliminary data.</text>
</comment>
<dbReference type="EMBL" id="MCFA01000245">
    <property type="protein sequence ID" value="ORX96897.1"/>
    <property type="molecule type" value="Genomic_DNA"/>
</dbReference>
<organism evidence="2 3">
    <name type="scientific">Clohesyomyces aquaticus</name>
    <dbReference type="NCBI Taxonomy" id="1231657"/>
    <lineage>
        <taxon>Eukaryota</taxon>
        <taxon>Fungi</taxon>
        <taxon>Dikarya</taxon>
        <taxon>Ascomycota</taxon>
        <taxon>Pezizomycotina</taxon>
        <taxon>Dothideomycetes</taxon>
        <taxon>Pleosporomycetidae</taxon>
        <taxon>Pleosporales</taxon>
        <taxon>Lindgomycetaceae</taxon>
        <taxon>Clohesyomyces</taxon>
    </lineage>
</organism>
<feature type="region of interest" description="Disordered" evidence="1">
    <location>
        <begin position="191"/>
        <end position="223"/>
    </location>
</feature>
<protein>
    <submittedName>
        <fullName evidence="2">Uncharacterized protein</fullName>
    </submittedName>
</protein>
<proteinExistence type="predicted"/>
<name>A0A1Y1YFY1_9PLEO</name>
<gene>
    <name evidence="2" type="ORF">BCR34DRAFT_175158</name>
</gene>
<feature type="compositionally biased region" description="Polar residues" evidence="1">
    <location>
        <begin position="47"/>
        <end position="75"/>
    </location>
</feature>
<feature type="compositionally biased region" description="Low complexity" evidence="1">
    <location>
        <begin position="83"/>
        <end position="97"/>
    </location>
</feature>
<sequence length="283" mass="32413">MSRPSFLLNGHPRVNPALVFLSVWAVFDGVRIFNGTHPYLHVRISSGDPSSNPRSGSTTNPNSPFQAWQSRQISPNPFAGPKPTSQSPNSDSNSPPTRIEDYLTDSELKDLERIERELHALGSRNALRDAQRSAIEADHAELQKKSGLEAEAIRRRMNERMEAFGRDIEADAEELQRKAGEAKAIQRRLEERAEADRRRKDAAVKAAVGSGEEAEEREEGRGSRRVIRVRRKMRRRRRNGMRIAHAWLRSIRRQRLVHIRQVALYISCHEGWDKYRVKGFSHE</sequence>
<evidence type="ECO:0000256" key="1">
    <source>
        <dbReference type="SAM" id="MobiDB-lite"/>
    </source>
</evidence>
<reference evidence="2 3" key="1">
    <citation type="submission" date="2016-07" db="EMBL/GenBank/DDBJ databases">
        <title>Pervasive Adenine N6-methylation of Active Genes in Fungi.</title>
        <authorList>
            <consortium name="DOE Joint Genome Institute"/>
            <person name="Mondo S.J."/>
            <person name="Dannebaum R.O."/>
            <person name="Kuo R.C."/>
            <person name="Labutti K."/>
            <person name="Haridas S."/>
            <person name="Kuo A."/>
            <person name="Salamov A."/>
            <person name="Ahrendt S.R."/>
            <person name="Lipzen A."/>
            <person name="Sullivan W."/>
            <person name="Andreopoulos W.B."/>
            <person name="Clum A."/>
            <person name="Lindquist E."/>
            <person name="Daum C."/>
            <person name="Ramamoorthy G.K."/>
            <person name="Gryganskyi A."/>
            <person name="Culley D."/>
            <person name="Magnuson J.K."/>
            <person name="James T.Y."/>
            <person name="O'Malley M.A."/>
            <person name="Stajich J.E."/>
            <person name="Spatafora J.W."/>
            <person name="Visel A."/>
            <person name="Grigoriev I.V."/>
        </authorList>
    </citation>
    <scope>NUCLEOTIDE SEQUENCE [LARGE SCALE GENOMIC DNA]</scope>
    <source>
        <strain evidence="2 3">CBS 115471</strain>
    </source>
</reference>
<dbReference type="AlphaFoldDB" id="A0A1Y1YFY1"/>
<evidence type="ECO:0000313" key="2">
    <source>
        <dbReference type="EMBL" id="ORX96897.1"/>
    </source>
</evidence>